<proteinExistence type="predicted"/>
<keyword evidence="1" id="KW-0175">Coiled coil</keyword>
<evidence type="ECO:0000313" key="4">
    <source>
        <dbReference type="Proteomes" id="UP000028500"/>
    </source>
</evidence>
<dbReference type="AlphaFoldDB" id="A0A077PFV3"/>
<feature type="transmembrane region" description="Helical" evidence="2">
    <location>
        <begin position="147"/>
        <end position="168"/>
    </location>
</feature>
<evidence type="ECO:0000256" key="1">
    <source>
        <dbReference type="SAM" id="Coils"/>
    </source>
</evidence>
<comment type="caution">
    <text evidence="3">The sequence shown here is derived from an EMBL/GenBank/DDBJ whole genome shotgun (WGS) entry which is preliminary data.</text>
</comment>
<evidence type="ECO:0000256" key="2">
    <source>
        <dbReference type="SAM" id="Phobius"/>
    </source>
</evidence>
<keyword evidence="2" id="KW-1133">Transmembrane helix</keyword>
<protein>
    <submittedName>
        <fullName evidence="3">Uncharacterized protein</fullName>
    </submittedName>
</protein>
<keyword evidence="2" id="KW-0472">Membrane</keyword>
<accession>A0A077PFV3</accession>
<gene>
    <name evidence="3" type="ORF">XBKQ1_2400014</name>
</gene>
<feature type="coiled-coil region" evidence="1">
    <location>
        <begin position="85"/>
        <end position="126"/>
    </location>
</feature>
<dbReference type="HOGENOM" id="CLU_1250247_0_0_6"/>
<dbReference type="Proteomes" id="UP000028500">
    <property type="component" value="Unassembled WGS sequence"/>
</dbReference>
<name>A0A077PFV3_XENBV</name>
<reference evidence="3" key="1">
    <citation type="submission" date="2013-07" db="EMBL/GenBank/DDBJ databases">
        <title>Sub-species coevolution in mutualistic symbiosis.</title>
        <authorList>
            <person name="Murfin K."/>
            <person name="Klassen J."/>
            <person name="Lee M."/>
            <person name="Forst S."/>
            <person name="Stock P."/>
            <person name="Goodrich-Blair H."/>
        </authorList>
    </citation>
    <scope>NUCLEOTIDE SEQUENCE [LARGE SCALE GENOMIC DNA]</scope>
    <source>
        <strain evidence="3">Kraussei Quebec</strain>
    </source>
</reference>
<keyword evidence="4" id="KW-1185">Reference proteome</keyword>
<evidence type="ECO:0000313" key="3">
    <source>
        <dbReference type="EMBL" id="CDH20038.1"/>
    </source>
</evidence>
<organism evidence="3 4">
    <name type="scientific">Xenorhabdus bovienii str. kraussei Quebec</name>
    <dbReference type="NCBI Taxonomy" id="1398203"/>
    <lineage>
        <taxon>Bacteria</taxon>
        <taxon>Pseudomonadati</taxon>
        <taxon>Pseudomonadota</taxon>
        <taxon>Gammaproteobacteria</taxon>
        <taxon>Enterobacterales</taxon>
        <taxon>Morganellaceae</taxon>
        <taxon>Xenorhabdus</taxon>
    </lineage>
</organism>
<sequence>MEDKKWVFSQLVKNDSDYQGLLAYVCYKQEKDKLASDLRAKGCDEGEIEQRLIQFHDTSLTENQLKKFRRQGLEVMRAITTEIDAEFQKKEIELKENHKNEMDEKKKEYEKKLKKEKESAKKNEKSRIIRNIEEYIPKEKNWFFRSFLWILNGFQSIVAMILAIFILYGSAIMFSDDETKKITIGNFWGRIINIFNNPIPSQEYDFSNVKENLDYTSDTEK</sequence>
<keyword evidence="2" id="KW-0812">Transmembrane</keyword>
<dbReference type="EMBL" id="CBSY010000158">
    <property type="protein sequence ID" value="CDH20038.1"/>
    <property type="molecule type" value="Genomic_DNA"/>
</dbReference>